<comment type="function">
    <text evidence="11">ATP dependent phosphorylation of adenosine and other related nucleoside analogs to monophosphate derivatives.</text>
</comment>
<keyword evidence="6 11" id="KW-0660">Purine salvage</keyword>
<dbReference type="FunFam" id="3.30.1110.10:FF:000001">
    <property type="entry name" value="Adenosine kinase a"/>
    <property type="match status" value="1"/>
</dbReference>
<evidence type="ECO:0000256" key="4">
    <source>
        <dbReference type="ARBA" id="ARBA00012119"/>
    </source>
</evidence>
<dbReference type="GO" id="GO:0006166">
    <property type="term" value="P:purine ribonucleoside salvage"/>
    <property type="evidence" value="ECO:0007669"/>
    <property type="project" value="UniProtKB-KW"/>
</dbReference>
<dbReference type="PANTHER" id="PTHR45769:SF3">
    <property type="entry name" value="ADENOSINE KINASE"/>
    <property type="match status" value="1"/>
</dbReference>
<evidence type="ECO:0000256" key="11">
    <source>
        <dbReference type="RuleBase" id="RU368116"/>
    </source>
</evidence>
<dbReference type="GO" id="GO:0005524">
    <property type="term" value="F:ATP binding"/>
    <property type="evidence" value="ECO:0007669"/>
    <property type="project" value="UniProtKB-UniRule"/>
</dbReference>
<name>A0AAN9EAF7_CROPI</name>
<evidence type="ECO:0000256" key="6">
    <source>
        <dbReference type="ARBA" id="ARBA00022726"/>
    </source>
</evidence>
<dbReference type="InterPro" id="IPR001805">
    <property type="entry name" value="Adenokinase"/>
</dbReference>
<comment type="cofactor">
    <cofactor evidence="1 11">
        <name>Mg(2+)</name>
        <dbReference type="ChEBI" id="CHEBI:18420"/>
    </cofactor>
</comment>
<evidence type="ECO:0000313" key="12">
    <source>
        <dbReference type="EMBL" id="KAK7251507.1"/>
    </source>
</evidence>
<keyword evidence="8 11" id="KW-0418">Kinase</keyword>
<keyword evidence="10 11" id="KW-0460">Magnesium</keyword>
<organism evidence="12 13">
    <name type="scientific">Crotalaria pallida</name>
    <name type="common">Smooth rattlebox</name>
    <name type="synonym">Crotalaria striata</name>
    <dbReference type="NCBI Taxonomy" id="3830"/>
    <lineage>
        <taxon>Eukaryota</taxon>
        <taxon>Viridiplantae</taxon>
        <taxon>Streptophyta</taxon>
        <taxon>Embryophyta</taxon>
        <taxon>Tracheophyta</taxon>
        <taxon>Spermatophyta</taxon>
        <taxon>Magnoliopsida</taxon>
        <taxon>eudicotyledons</taxon>
        <taxon>Gunneridae</taxon>
        <taxon>Pentapetalae</taxon>
        <taxon>rosids</taxon>
        <taxon>fabids</taxon>
        <taxon>Fabales</taxon>
        <taxon>Fabaceae</taxon>
        <taxon>Papilionoideae</taxon>
        <taxon>50 kb inversion clade</taxon>
        <taxon>genistoids sensu lato</taxon>
        <taxon>core genistoids</taxon>
        <taxon>Crotalarieae</taxon>
        <taxon>Crotalaria</taxon>
    </lineage>
</organism>
<dbReference type="AlphaFoldDB" id="A0AAN9EAF7"/>
<evidence type="ECO:0000256" key="3">
    <source>
        <dbReference type="ARBA" id="ARBA00010688"/>
    </source>
</evidence>
<reference evidence="12 13" key="1">
    <citation type="submission" date="2024-01" db="EMBL/GenBank/DDBJ databases">
        <title>The genomes of 5 underutilized Papilionoideae crops provide insights into root nodulation and disease resistanc.</title>
        <authorList>
            <person name="Yuan L."/>
        </authorList>
    </citation>
    <scope>NUCLEOTIDE SEQUENCE [LARGE SCALE GENOMIC DNA]</scope>
    <source>
        <strain evidence="12">ZHUSHIDOU_FW_LH</strain>
        <tissue evidence="12">Leaf</tissue>
    </source>
</reference>
<evidence type="ECO:0000256" key="5">
    <source>
        <dbReference type="ARBA" id="ARBA00022679"/>
    </source>
</evidence>
<dbReference type="GO" id="GO:0044209">
    <property type="term" value="P:AMP salvage"/>
    <property type="evidence" value="ECO:0007669"/>
    <property type="project" value="UniProtKB-UniRule"/>
</dbReference>
<accession>A0AAN9EAF7</accession>
<dbReference type="EMBL" id="JAYWIO010000007">
    <property type="protein sequence ID" value="KAK7251507.1"/>
    <property type="molecule type" value="Genomic_DNA"/>
</dbReference>
<keyword evidence="7 11" id="KW-0547">Nucleotide-binding</keyword>
<comment type="similarity">
    <text evidence="3 11">Belongs to the carbohydrate kinase PfkB family.</text>
</comment>
<keyword evidence="9 11" id="KW-0067">ATP-binding</keyword>
<comment type="catalytic activity">
    <reaction evidence="11">
        <text>adenosine + ATP = AMP + ADP + H(+)</text>
        <dbReference type="Rhea" id="RHEA:20824"/>
        <dbReference type="ChEBI" id="CHEBI:15378"/>
        <dbReference type="ChEBI" id="CHEBI:16335"/>
        <dbReference type="ChEBI" id="CHEBI:30616"/>
        <dbReference type="ChEBI" id="CHEBI:456215"/>
        <dbReference type="ChEBI" id="CHEBI:456216"/>
        <dbReference type="EC" id="2.7.1.20"/>
    </reaction>
</comment>
<evidence type="ECO:0000256" key="2">
    <source>
        <dbReference type="ARBA" id="ARBA00004801"/>
    </source>
</evidence>
<evidence type="ECO:0000256" key="7">
    <source>
        <dbReference type="ARBA" id="ARBA00022741"/>
    </source>
</evidence>
<sequence length="144" mass="15918">MASSSSNPLLIDLLDISAIVDDEFMQKYDITLNNAILAEDKHKPMFEEMGEKFNVEYIAGEFLERGGDPLILCFVDFENPACAATAMSALQETCLKNSLLLQWHLQTIVVVAVVPLGVVQLGSLNKLQDVHWHFQKDGAGSSYS</sequence>
<dbReference type="PANTHER" id="PTHR45769">
    <property type="entry name" value="ADENOSINE KINASE"/>
    <property type="match status" value="1"/>
</dbReference>
<comment type="caution">
    <text evidence="12">The sequence shown here is derived from an EMBL/GenBank/DDBJ whole genome shotgun (WGS) entry which is preliminary data.</text>
</comment>
<dbReference type="GO" id="GO:0005829">
    <property type="term" value="C:cytosol"/>
    <property type="evidence" value="ECO:0007669"/>
    <property type="project" value="TreeGrafter"/>
</dbReference>
<proteinExistence type="inferred from homology"/>
<evidence type="ECO:0000313" key="13">
    <source>
        <dbReference type="Proteomes" id="UP001372338"/>
    </source>
</evidence>
<dbReference type="GO" id="GO:0006144">
    <property type="term" value="P:purine nucleobase metabolic process"/>
    <property type="evidence" value="ECO:0007669"/>
    <property type="project" value="TreeGrafter"/>
</dbReference>
<keyword evidence="13" id="KW-1185">Reference proteome</keyword>
<protein>
    <recommendedName>
        <fullName evidence="4 11">Adenosine kinase</fullName>
        <shortName evidence="11">AK</shortName>
        <ecNumber evidence="4 11">2.7.1.20</ecNumber>
    </recommendedName>
    <alternativeName>
        <fullName evidence="11">Adenosine 5'-phosphotransferase</fullName>
    </alternativeName>
</protein>
<evidence type="ECO:0000256" key="9">
    <source>
        <dbReference type="ARBA" id="ARBA00022840"/>
    </source>
</evidence>
<comment type="pathway">
    <text evidence="2 11">Purine metabolism; AMP biosynthesis via salvage pathway; AMP from adenosine: step 1/1.</text>
</comment>
<keyword evidence="5 11" id="KW-0808">Transferase</keyword>
<gene>
    <name evidence="12" type="ORF">RIF29_34774</name>
</gene>
<dbReference type="Proteomes" id="UP001372338">
    <property type="component" value="Unassembled WGS sequence"/>
</dbReference>
<evidence type="ECO:0000256" key="10">
    <source>
        <dbReference type="ARBA" id="ARBA00022842"/>
    </source>
</evidence>
<dbReference type="EC" id="2.7.1.20" evidence="4 11"/>
<dbReference type="GO" id="GO:0004001">
    <property type="term" value="F:adenosine kinase activity"/>
    <property type="evidence" value="ECO:0007669"/>
    <property type="project" value="UniProtKB-UniRule"/>
</dbReference>
<evidence type="ECO:0000256" key="8">
    <source>
        <dbReference type="ARBA" id="ARBA00022777"/>
    </source>
</evidence>
<dbReference type="GO" id="GO:0005634">
    <property type="term" value="C:nucleus"/>
    <property type="evidence" value="ECO:0007669"/>
    <property type="project" value="TreeGrafter"/>
</dbReference>
<dbReference type="Gene3D" id="3.30.1110.10">
    <property type="match status" value="1"/>
</dbReference>
<evidence type="ECO:0000256" key="1">
    <source>
        <dbReference type="ARBA" id="ARBA00001946"/>
    </source>
</evidence>